<dbReference type="Pfam" id="PF13499">
    <property type="entry name" value="EF-hand_7"/>
    <property type="match status" value="2"/>
</dbReference>
<reference evidence="11 12" key="1">
    <citation type="journal article" date="2015" name="Genome Biol. Evol.">
        <title>Comparative Genomics of a Bacterivorous Green Alga Reveals Evolutionary Causalities and Consequences of Phago-Mixotrophic Mode of Nutrition.</title>
        <authorList>
            <person name="Burns J.A."/>
            <person name="Paasch A."/>
            <person name="Narechania A."/>
            <person name="Kim E."/>
        </authorList>
    </citation>
    <scope>NUCLEOTIDE SEQUENCE [LARGE SCALE GENOMIC DNA]</scope>
    <source>
        <strain evidence="11 12">PLY_AMNH</strain>
    </source>
</reference>
<evidence type="ECO:0000313" key="11">
    <source>
        <dbReference type="EMBL" id="KAK3276488.1"/>
    </source>
</evidence>
<comment type="caution">
    <text evidence="11">The sequence shown here is derived from an EMBL/GenBank/DDBJ whole genome shotgun (WGS) entry which is preliminary data.</text>
</comment>
<proteinExistence type="inferred from homology"/>
<comment type="similarity">
    <text evidence="9">Belongs to the mitochondrial carrier (TC 2.A.29) family.</text>
</comment>
<accession>A0AAE0GEK2</accession>
<gene>
    <name evidence="11" type="ORF">CYMTET_15439</name>
</gene>
<dbReference type="InterPro" id="IPR018108">
    <property type="entry name" value="MCP_transmembrane"/>
</dbReference>
<dbReference type="Gene3D" id="1.10.238.10">
    <property type="entry name" value="EF-hand"/>
    <property type="match status" value="1"/>
</dbReference>
<evidence type="ECO:0000313" key="12">
    <source>
        <dbReference type="Proteomes" id="UP001190700"/>
    </source>
</evidence>
<evidence type="ECO:0000256" key="4">
    <source>
        <dbReference type="ARBA" id="ARBA00022737"/>
    </source>
</evidence>
<comment type="subcellular location">
    <subcellularLocation>
        <location evidence="1">Mitochondrion inner membrane</location>
        <topology evidence="1">Multi-pass membrane protein</topology>
    </subcellularLocation>
</comment>
<keyword evidence="5" id="KW-0106">Calcium</keyword>
<evidence type="ECO:0000256" key="8">
    <source>
        <dbReference type="PROSITE-ProRule" id="PRU00282"/>
    </source>
</evidence>
<dbReference type="PROSITE" id="PS50920">
    <property type="entry name" value="SOLCAR"/>
    <property type="match status" value="3"/>
</dbReference>
<dbReference type="EMBL" id="LGRX02006525">
    <property type="protein sequence ID" value="KAK3276488.1"/>
    <property type="molecule type" value="Genomic_DNA"/>
</dbReference>
<dbReference type="SUPFAM" id="SSF47473">
    <property type="entry name" value="EF-hand"/>
    <property type="match status" value="1"/>
</dbReference>
<dbReference type="PRINTS" id="PR00926">
    <property type="entry name" value="MITOCARRIER"/>
</dbReference>
<evidence type="ECO:0000256" key="5">
    <source>
        <dbReference type="ARBA" id="ARBA00022837"/>
    </source>
</evidence>
<evidence type="ECO:0000256" key="7">
    <source>
        <dbReference type="ARBA" id="ARBA00023136"/>
    </source>
</evidence>
<feature type="domain" description="EF-hand" evidence="10">
    <location>
        <begin position="94"/>
        <end position="129"/>
    </location>
</feature>
<evidence type="ECO:0000259" key="10">
    <source>
        <dbReference type="PROSITE" id="PS50222"/>
    </source>
</evidence>
<keyword evidence="2 9" id="KW-0813">Transport</keyword>
<dbReference type="GO" id="GO:0055085">
    <property type="term" value="P:transmembrane transport"/>
    <property type="evidence" value="ECO:0007669"/>
    <property type="project" value="InterPro"/>
</dbReference>
<evidence type="ECO:0000256" key="3">
    <source>
        <dbReference type="ARBA" id="ARBA00022692"/>
    </source>
</evidence>
<feature type="repeat" description="Solcar" evidence="8">
    <location>
        <begin position="256"/>
        <end position="340"/>
    </location>
</feature>
<dbReference type="PANTHER" id="PTHR24089">
    <property type="entry name" value="SOLUTE CARRIER FAMILY 25"/>
    <property type="match status" value="1"/>
</dbReference>
<feature type="domain" description="EF-hand" evidence="10">
    <location>
        <begin position="161"/>
        <end position="196"/>
    </location>
</feature>
<name>A0AAE0GEK2_9CHLO</name>
<protein>
    <recommendedName>
        <fullName evidence="10">EF-hand domain-containing protein</fullName>
    </recommendedName>
</protein>
<keyword evidence="3 8" id="KW-0812">Transmembrane</keyword>
<dbReference type="InterPro" id="IPR018247">
    <property type="entry name" value="EF_Hand_1_Ca_BS"/>
</dbReference>
<keyword evidence="7 8" id="KW-0472">Membrane</keyword>
<dbReference type="PROSITE" id="PS50222">
    <property type="entry name" value="EF_HAND_2"/>
    <property type="match status" value="3"/>
</dbReference>
<keyword evidence="4" id="KW-0677">Repeat</keyword>
<dbReference type="PROSITE" id="PS00018">
    <property type="entry name" value="EF_HAND_1"/>
    <property type="match status" value="2"/>
</dbReference>
<feature type="domain" description="EF-hand" evidence="10">
    <location>
        <begin position="197"/>
        <end position="232"/>
    </location>
</feature>
<dbReference type="InterPro" id="IPR011992">
    <property type="entry name" value="EF-hand-dom_pair"/>
</dbReference>
<dbReference type="GO" id="GO:0005509">
    <property type="term" value="F:calcium ion binding"/>
    <property type="evidence" value="ECO:0007669"/>
    <property type="project" value="InterPro"/>
</dbReference>
<evidence type="ECO:0000256" key="6">
    <source>
        <dbReference type="ARBA" id="ARBA00022989"/>
    </source>
</evidence>
<dbReference type="InterPro" id="IPR023395">
    <property type="entry name" value="MCP_dom_sf"/>
</dbReference>
<dbReference type="InterPro" id="IPR002067">
    <property type="entry name" value="MCP"/>
</dbReference>
<dbReference type="Proteomes" id="UP001190700">
    <property type="component" value="Unassembled WGS sequence"/>
</dbReference>
<dbReference type="Gene3D" id="1.50.40.10">
    <property type="entry name" value="Mitochondrial carrier domain"/>
    <property type="match status" value="1"/>
</dbReference>
<keyword evidence="12" id="KW-1185">Reference proteome</keyword>
<dbReference type="SMART" id="SM00054">
    <property type="entry name" value="EFh"/>
    <property type="match status" value="3"/>
</dbReference>
<dbReference type="SUPFAM" id="SSF103506">
    <property type="entry name" value="Mitochondrial carrier"/>
    <property type="match status" value="1"/>
</dbReference>
<keyword evidence="6" id="KW-1133">Transmembrane helix</keyword>
<feature type="repeat" description="Solcar" evidence="8">
    <location>
        <begin position="448"/>
        <end position="537"/>
    </location>
</feature>
<feature type="repeat" description="Solcar" evidence="8">
    <location>
        <begin position="353"/>
        <end position="439"/>
    </location>
</feature>
<sequence>MAYDTLPSHSPPVPRWCDHFNEARRKFRAATINCASKLEECVRVQQERNKAVEKGRRRNPWLASASLALGELSVLASKSGLINDRKSAHQLPKITEEELRRQFDRVDTNNTGQLERRDIQNACASLGLPSSDDYVSELMMQYDARQAGAVSFHDFSAYVRTQEQQMQRAFLAIDKDGTGVITAEGALYAVHSLGIDAKEKDAVQMIKLLDASSDGVVSYAEFRMYLCLLPRAHMRQNSTWNWLGSAVDRVVMAPRTQPLKQLFAGSVSGAVSKTLTAPLERARMMMQATPGESVSVRRALTRIMREEGAAGLFRGNVVSLVKIIPASGLQFAVFESGKDFLMLRSSRGGSGDLSTGERLLAGSAAGFVSTFVCYPLDTIKTQMSVVSSSAVSGNLSSVGRQIIRQQGALALYKGLVPTLVTDIIGNGVGFTLYDTFNSQFRKRVGRKPQPAEKGLLGGLAACCCMTITMPLEVVITRMRIQGSGGRPILYKNTADCLVRISRTEGVTALWKGASATYGKVFPQIAIVYFIFELVSRELAIKDLQKYDLK</sequence>
<evidence type="ECO:0000256" key="2">
    <source>
        <dbReference type="ARBA" id="ARBA00022448"/>
    </source>
</evidence>
<dbReference type="AlphaFoldDB" id="A0AAE0GEK2"/>
<dbReference type="GO" id="GO:0005743">
    <property type="term" value="C:mitochondrial inner membrane"/>
    <property type="evidence" value="ECO:0007669"/>
    <property type="project" value="UniProtKB-SubCell"/>
</dbReference>
<dbReference type="InterPro" id="IPR002048">
    <property type="entry name" value="EF_hand_dom"/>
</dbReference>
<evidence type="ECO:0000256" key="9">
    <source>
        <dbReference type="RuleBase" id="RU000488"/>
    </source>
</evidence>
<organism evidence="11 12">
    <name type="scientific">Cymbomonas tetramitiformis</name>
    <dbReference type="NCBI Taxonomy" id="36881"/>
    <lineage>
        <taxon>Eukaryota</taxon>
        <taxon>Viridiplantae</taxon>
        <taxon>Chlorophyta</taxon>
        <taxon>Pyramimonadophyceae</taxon>
        <taxon>Pyramimonadales</taxon>
        <taxon>Pyramimonadaceae</taxon>
        <taxon>Cymbomonas</taxon>
    </lineage>
</organism>
<evidence type="ECO:0000256" key="1">
    <source>
        <dbReference type="ARBA" id="ARBA00004448"/>
    </source>
</evidence>
<dbReference type="Pfam" id="PF00153">
    <property type="entry name" value="Mito_carr"/>
    <property type="match status" value="3"/>
</dbReference>